<evidence type="ECO:0000259" key="4">
    <source>
        <dbReference type="PROSITE" id="PS50893"/>
    </source>
</evidence>
<dbReference type="OrthoDB" id="6500128at2759"/>
<feature type="non-terminal residue" evidence="5">
    <location>
        <position position="1"/>
    </location>
</feature>
<dbReference type="InterPro" id="IPR003439">
    <property type="entry name" value="ABC_transporter-like_ATP-bd"/>
</dbReference>
<dbReference type="GO" id="GO:0005524">
    <property type="term" value="F:ATP binding"/>
    <property type="evidence" value="ECO:0007669"/>
    <property type="project" value="UniProtKB-KW"/>
</dbReference>
<dbReference type="InterPro" id="IPR039421">
    <property type="entry name" value="Type_1_exporter"/>
</dbReference>
<dbReference type="GO" id="GO:0016887">
    <property type="term" value="F:ATP hydrolysis activity"/>
    <property type="evidence" value="ECO:0007669"/>
    <property type="project" value="InterPro"/>
</dbReference>
<dbReference type="Pfam" id="PF00005">
    <property type="entry name" value="ABC_tran"/>
    <property type="match status" value="1"/>
</dbReference>
<dbReference type="InterPro" id="IPR027417">
    <property type="entry name" value="P-loop_NTPase"/>
</dbReference>
<dbReference type="SUPFAM" id="SSF52540">
    <property type="entry name" value="P-loop containing nucleoside triphosphate hydrolases"/>
    <property type="match status" value="1"/>
</dbReference>
<accession>A0A9W8IRD4</accession>
<evidence type="ECO:0000313" key="5">
    <source>
        <dbReference type="EMBL" id="KAJ2921567.1"/>
    </source>
</evidence>
<keyword evidence="3" id="KW-1133">Transmembrane helix</keyword>
<keyword evidence="3" id="KW-0812">Transmembrane</keyword>
<reference evidence="5" key="1">
    <citation type="submission" date="2022-06" db="EMBL/GenBank/DDBJ databases">
        <title>Genome Sequence of Candolleomyces eurysporus.</title>
        <authorList>
            <person name="Buettner E."/>
        </authorList>
    </citation>
    <scope>NUCLEOTIDE SEQUENCE</scope>
    <source>
        <strain evidence="5">VTCC 930004</strain>
    </source>
</reference>
<gene>
    <name evidence="5" type="ORF">H1R20_g15526</name>
</gene>
<dbReference type="PANTHER" id="PTHR43394">
    <property type="entry name" value="ATP-DEPENDENT PERMEASE MDL1, MITOCHONDRIAL"/>
    <property type="match status" value="1"/>
</dbReference>
<dbReference type="InterPro" id="IPR003593">
    <property type="entry name" value="AAA+_ATPase"/>
</dbReference>
<dbReference type="PANTHER" id="PTHR43394:SF1">
    <property type="entry name" value="ATP-BINDING CASSETTE SUB-FAMILY B MEMBER 10, MITOCHONDRIAL"/>
    <property type="match status" value="1"/>
</dbReference>
<comment type="caution">
    <text evidence="5">The sequence shown here is derived from an EMBL/GenBank/DDBJ whole genome shotgun (WGS) entry which is preliminary data.</text>
</comment>
<dbReference type="AlphaFoldDB" id="A0A9W8IRD4"/>
<evidence type="ECO:0000256" key="3">
    <source>
        <dbReference type="SAM" id="Phobius"/>
    </source>
</evidence>
<dbReference type="PROSITE" id="PS50893">
    <property type="entry name" value="ABC_TRANSPORTER_2"/>
    <property type="match status" value="1"/>
</dbReference>
<protein>
    <recommendedName>
        <fullName evidence="4">ABC transporter domain-containing protein</fullName>
    </recommendedName>
</protein>
<keyword evidence="6" id="KW-1185">Reference proteome</keyword>
<dbReference type="PROSITE" id="PS00211">
    <property type="entry name" value="ABC_TRANSPORTER_1"/>
    <property type="match status" value="1"/>
</dbReference>
<dbReference type="GO" id="GO:0015421">
    <property type="term" value="F:ABC-type oligopeptide transporter activity"/>
    <property type="evidence" value="ECO:0007669"/>
    <property type="project" value="TreeGrafter"/>
</dbReference>
<evidence type="ECO:0000256" key="1">
    <source>
        <dbReference type="ARBA" id="ARBA00022741"/>
    </source>
</evidence>
<feature type="transmembrane region" description="Helical" evidence="3">
    <location>
        <begin position="73"/>
        <end position="97"/>
    </location>
</feature>
<evidence type="ECO:0000256" key="2">
    <source>
        <dbReference type="ARBA" id="ARBA00022840"/>
    </source>
</evidence>
<feature type="domain" description="ABC transporter" evidence="4">
    <location>
        <begin position="421"/>
        <end position="697"/>
    </location>
</feature>
<name>A0A9W8IRD4_9AGAR</name>
<dbReference type="InterPro" id="IPR017871">
    <property type="entry name" value="ABC_transporter-like_CS"/>
</dbReference>
<dbReference type="EMBL" id="JANBPK010001580">
    <property type="protein sequence ID" value="KAJ2921567.1"/>
    <property type="molecule type" value="Genomic_DNA"/>
</dbReference>
<proteinExistence type="predicted"/>
<keyword evidence="1" id="KW-0547">Nucleotide-binding</keyword>
<sequence>MAPKQPSMLFDPDDHSVVKHTKMGVWDLYEDISGSSTTFEIPLVSKCKSLVAAFHQSPVIVRMLKDITSIPGCLHYFLLYLLLNLLSACLPALSLWYSGQLLIMVEKAVEERTVDRSDLLRVAAGRVAATIAQRLLADVTDHVLKHLNVQIERYYALRAFRTLAMLDYPTFSDKSTQDQFSAFTFNGYSEMNWHVFTNFINMGSIAVRTATQFAVLLSVFQGHQEAWFLLAITCARLAVDAIATSYSPLAAVYAFKSNDENYVVSEGLKLMGLTENCRKDIIAGGLGDYLWQEYRRRLQKLGNKSTNQYELLGTRNLRWYTRLCDYARDPVDALTQVYTCLRFVDSPASVPFSLANLELINSTITSLTFGMRSLGAQVDGISTQIDKVRRFYELLELTNKIEDGHIPFPENQMDLSQGISVEFKNVSFSYSDSDKSELALKNASFKIEQGQLCVIVGENGSGKSTILNLITRIYDVTEGEILLNGLDIRTLKLADVRKAIAVLFQEYSIFPLTLGQNIGYGDPQHAEDMDKIEQAAKLGGAEFISNLPCKFDHFVQRPVWEYSSADPTRNSVFAGKEVDFSKLKLNDQMRDFSGGQKQRIALSRTFMKSLVSPSSNVGMLLFDEPSASLDPKAEHDLFTRLRELRGSKTMIFSSHRFGKLTRHADLILYIDKGEVLEAGNHINLMKENGEYAKFWNLQAQDFL</sequence>
<keyword evidence="2" id="KW-0067">ATP-binding</keyword>
<evidence type="ECO:0000313" key="6">
    <source>
        <dbReference type="Proteomes" id="UP001140091"/>
    </source>
</evidence>
<organism evidence="5 6">
    <name type="scientific">Candolleomyces eurysporus</name>
    <dbReference type="NCBI Taxonomy" id="2828524"/>
    <lineage>
        <taxon>Eukaryota</taxon>
        <taxon>Fungi</taxon>
        <taxon>Dikarya</taxon>
        <taxon>Basidiomycota</taxon>
        <taxon>Agaricomycotina</taxon>
        <taxon>Agaricomycetes</taxon>
        <taxon>Agaricomycetidae</taxon>
        <taxon>Agaricales</taxon>
        <taxon>Agaricineae</taxon>
        <taxon>Psathyrellaceae</taxon>
        <taxon>Candolleomyces</taxon>
    </lineage>
</organism>
<dbReference type="SMART" id="SM00382">
    <property type="entry name" value="AAA"/>
    <property type="match status" value="1"/>
</dbReference>
<keyword evidence="3" id="KW-0472">Membrane</keyword>
<dbReference type="Proteomes" id="UP001140091">
    <property type="component" value="Unassembled WGS sequence"/>
</dbReference>
<dbReference type="Gene3D" id="3.40.50.300">
    <property type="entry name" value="P-loop containing nucleotide triphosphate hydrolases"/>
    <property type="match status" value="1"/>
</dbReference>